<protein>
    <submittedName>
        <fullName evidence="1">Uncharacterized protein</fullName>
    </submittedName>
</protein>
<keyword evidence="2" id="KW-1185">Reference proteome</keyword>
<dbReference type="Proteomes" id="UP000193648">
    <property type="component" value="Unassembled WGS sequence"/>
</dbReference>
<dbReference type="InParanoid" id="A0A1Y2GY65"/>
<name>A0A1Y2GY65_9FUNG</name>
<evidence type="ECO:0000313" key="1">
    <source>
        <dbReference type="EMBL" id="ORZ26711.1"/>
    </source>
</evidence>
<organism evidence="1 2">
    <name type="scientific">Lobosporangium transversale</name>
    <dbReference type="NCBI Taxonomy" id="64571"/>
    <lineage>
        <taxon>Eukaryota</taxon>
        <taxon>Fungi</taxon>
        <taxon>Fungi incertae sedis</taxon>
        <taxon>Mucoromycota</taxon>
        <taxon>Mortierellomycotina</taxon>
        <taxon>Mortierellomycetes</taxon>
        <taxon>Mortierellales</taxon>
        <taxon>Mortierellaceae</taxon>
        <taxon>Lobosporangium</taxon>
    </lineage>
</organism>
<accession>A0A1Y2GY65</accession>
<dbReference type="AlphaFoldDB" id="A0A1Y2GY65"/>
<gene>
    <name evidence="1" type="ORF">BCR41DRAFT_347799</name>
</gene>
<proteinExistence type="predicted"/>
<sequence>MTTLHLQFGLRPSHPLLRRVVLPPLLPKNTLMTQPQILITHLLPSTPIRLANANWDLPRSVNQRLPRNANRRLPKSKNWWLTRNVNRRLPRSAGWISIRASWTALALNHSSARRIWVHPLFCIRTRFLM</sequence>
<comment type="caution">
    <text evidence="1">The sequence shown here is derived from an EMBL/GenBank/DDBJ whole genome shotgun (WGS) entry which is preliminary data.</text>
</comment>
<reference evidence="1 2" key="1">
    <citation type="submission" date="2016-07" db="EMBL/GenBank/DDBJ databases">
        <title>Pervasive Adenine N6-methylation of Active Genes in Fungi.</title>
        <authorList>
            <consortium name="DOE Joint Genome Institute"/>
            <person name="Mondo S.J."/>
            <person name="Dannebaum R.O."/>
            <person name="Kuo R.C."/>
            <person name="Labutti K."/>
            <person name="Haridas S."/>
            <person name="Kuo A."/>
            <person name="Salamov A."/>
            <person name="Ahrendt S.R."/>
            <person name="Lipzen A."/>
            <person name="Sullivan W."/>
            <person name="Andreopoulos W.B."/>
            <person name="Clum A."/>
            <person name="Lindquist E."/>
            <person name="Daum C."/>
            <person name="Ramamoorthy G.K."/>
            <person name="Gryganskyi A."/>
            <person name="Culley D."/>
            <person name="Magnuson J.K."/>
            <person name="James T.Y."/>
            <person name="O'Malley M.A."/>
            <person name="Stajich J.E."/>
            <person name="Spatafora J.W."/>
            <person name="Visel A."/>
            <person name="Grigoriev I.V."/>
        </authorList>
    </citation>
    <scope>NUCLEOTIDE SEQUENCE [LARGE SCALE GENOMIC DNA]</scope>
    <source>
        <strain evidence="1 2">NRRL 3116</strain>
    </source>
</reference>
<dbReference type="RefSeq" id="XP_021884474.1">
    <property type="nucleotide sequence ID" value="XM_022023163.1"/>
</dbReference>
<evidence type="ECO:0000313" key="2">
    <source>
        <dbReference type="Proteomes" id="UP000193648"/>
    </source>
</evidence>
<dbReference type="GeneID" id="33565007"/>
<dbReference type="EMBL" id="MCFF01000006">
    <property type="protein sequence ID" value="ORZ26711.1"/>
    <property type="molecule type" value="Genomic_DNA"/>
</dbReference>